<reference evidence="1" key="1">
    <citation type="submission" date="2022-08" db="EMBL/GenBank/DDBJ databases">
        <title>Genome Sequence of Fusarium decemcellulare.</title>
        <authorList>
            <person name="Buettner E."/>
        </authorList>
    </citation>
    <scope>NUCLEOTIDE SEQUENCE</scope>
    <source>
        <strain evidence="1">Babe19</strain>
    </source>
</reference>
<dbReference type="Proteomes" id="UP001148629">
    <property type="component" value="Unassembled WGS sequence"/>
</dbReference>
<name>A0ACC1SAD2_9HYPO</name>
<proteinExistence type="predicted"/>
<evidence type="ECO:0000313" key="1">
    <source>
        <dbReference type="EMBL" id="KAJ3535440.1"/>
    </source>
</evidence>
<protein>
    <submittedName>
        <fullName evidence="1">Uncharacterized protein</fullName>
    </submittedName>
</protein>
<dbReference type="EMBL" id="JANRMS010000711">
    <property type="protein sequence ID" value="KAJ3535440.1"/>
    <property type="molecule type" value="Genomic_DNA"/>
</dbReference>
<organism evidence="1 2">
    <name type="scientific">Fusarium decemcellulare</name>
    <dbReference type="NCBI Taxonomy" id="57161"/>
    <lineage>
        <taxon>Eukaryota</taxon>
        <taxon>Fungi</taxon>
        <taxon>Dikarya</taxon>
        <taxon>Ascomycota</taxon>
        <taxon>Pezizomycotina</taxon>
        <taxon>Sordariomycetes</taxon>
        <taxon>Hypocreomycetidae</taxon>
        <taxon>Hypocreales</taxon>
        <taxon>Nectriaceae</taxon>
        <taxon>Fusarium</taxon>
        <taxon>Fusarium decemcellulare species complex</taxon>
    </lineage>
</organism>
<evidence type="ECO:0000313" key="2">
    <source>
        <dbReference type="Proteomes" id="UP001148629"/>
    </source>
</evidence>
<comment type="caution">
    <text evidence="1">The sequence shown here is derived from an EMBL/GenBank/DDBJ whole genome shotgun (WGS) entry which is preliminary data.</text>
</comment>
<accession>A0ACC1SAD2</accession>
<gene>
    <name evidence="1" type="ORF">NM208_g7130</name>
</gene>
<sequence length="207" mass="24016">MSYAEAFEAAFANPKNTAIFTPDADVNAIIKTSYNIEEPFIYTKTQLWDMEVKKAHFPDKYIRHVVRPGSLHTFNHTKKGHFEYFIRVTDQRKWEDPAGYATIIERVCLDHANQKAYFLGIEEVGLPDGRMMTSGKKQPLFHVEHCAVGNEERPINTWRIVHLTDGRDDSLVAAFKDLGRDPFLRLFNEVYIREDLKKQLVRKDITA</sequence>
<keyword evidence="2" id="KW-1185">Reference proteome</keyword>